<feature type="domain" description="NUP210 Ig-like" evidence="17">
    <location>
        <begin position="128"/>
        <end position="238"/>
    </location>
</feature>
<dbReference type="Pfam" id="PF22967">
    <property type="entry name" value="Ig_NUP210_1st"/>
    <property type="match status" value="1"/>
</dbReference>
<dbReference type="Pfam" id="PF24991">
    <property type="entry name" value="Ig_NUP210_4th"/>
    <property type="match status" value="1"/>
</dbReference>
<organism evidence="23">
    <name type="scientific">Fopius arisanus</name>
    <dbReference type="NCBI Taxonomy" id="64838"/>
    <lineage>
        <taxon>Eukaryota</taxon>
        <taxon>Metazoa</taxon>
        <taxon>Ecdysozoa</taxon>
        <taxon>Arthropoda</taxon>
        <taxon>Hexapoda</taxon>
        <taxon>Insecta</taxon>
        <taxon>Pterygota</taxon>
        <taxon>Neoptera</taxon>
        <taxon>Endopterygota</taxon>
        <taxon>Hymenoptera</taxon>
        <taxon>Apocrita</taxon>
        <taxon>Ichneumonoidea</taxon>
        <taxon>Braconidae</taxon>
        <taxon>Opiinae</taxon>
        <taxon>Fopius</taxon>
    </lineage>
</organism>
<evidence type="ECO:0000259" key="15">
    <source>
        <dbReference type="Pfam" id="PF22963"/>
    </source>
</evidence>
<keyword evidence="8" id="KW-0539">Nucleus</keyword>
<evidence type="ECO:0000259" key="22">
    <source>
        <dbReference type="Pfam" id="PF26181"/>
    </source>
</evidence>
<dbReference type="Pfam" id="PF22963">
    <property type="entry name" value="Ig_NUP210_3rd"/>
    <property type="match status" value="1"/>
</dbReference>
<feature type="chain" id="PRO_5002201988" evidence="11">
    <location>
        <begin position="29"/>
        <end position="1910"/>
    </location>
</feature>
<feature type="signal peptide" evidence="11">
    <location>
        <begin position="1"/>
        <end position="28"/>
    </location>
</feature>
<dbReference type="InterPro" id="IPR058779">
    <property type="entry name" value="Ig_NUP210_13th"/>
</dbReference>
<evidence type="ECO:0000259" key="12">
    <source>
        <dbReference type="Pfam" id="PF22957"/>
    </source>
</evidence>
<dbReference type="InterPro" id="IPR056897">
    <property type="entry name" value="Ig_NUP210_4th"/>
</dbReference>
<evidence type="ECO:0000256" key="8">
    <source>
        <dbReference type="ARBA" id="ARBA00023242"/>
    </source>
</evidence>
<protein>
    <submittedName>
        <fullName evidence="23">Pom210 protein</fullName>
    </submittedName>
</protein>
<dbReference type="InterPro" id="IPR055099">
    <property type="entry name" value="Ig_NUP210_7th"/>
</dbReference>
<dbReference type="InterPro" id="IPR045197">
    <property type="entry name" value="NUP210-like"/>
</dbReference>
<keyword evidence="4 11" id="KW-0732">Signal</keyword>
<feature type="domain" description="NUP210 Ig-like" evidence="19">
    <location>
        <begin position="534"/>
        <end position="619"/>
    </location>
</feature>
<sequence>MAVSNIFPKKVVFTLCILIYTTFPTAETSRLNVPRVLLPVFNNFPVNFTLEVTEGGCYQWSTSRLDVVHLIPMNENQDRTCSSAVLVQSITRELTRNTAIVLAEDVNTGQFLRCDVIVDAIYSLNLVTTTRELFIEEAPEAFEVRAYDEQGNEFTTLAGVEFEWTIGNGERYSVQGDIGNSILRFMTFQESPYETPSTISMLDGTGRQGSIILLEGVKTGTARVEAKLPYTEYKHVSPVEVELIVVANLIILPTDVTMMAFDTLKYKIMQVHQGRLEEIKLPSSQYYLVAETPEIVQIDNEHGNAYALQEGRSKVLLHDKNVNEEYEIVLPTATVNVNAVEYITITVLPNRNRGLILAHTHEIVVELFDAKDHKFHIGEGVEVSVEIDPKFFNTISITQNGTHIIGIPIACGTTTVGATLHGVINKRGKKIALSTPLTAKAELIIHTLVTVSPQVLAVPWEPQSKARFDIALKAIGGDGTYVWSTRTPSIASVTQNGVVRILSQGTTDVIVSMARNSYNKDRARVYVMPPSRLEIIQYNMDAAIGEPIHLFIALYGKIQDDGKEIPFTDCRDTSFEVHITDSNFIRNSTDFIQPIGTACATLTVVGTTIGSSGVTVAYNSNGEYLMDNVTVSAYAPLIPVYPSSGETLLAVGSSRKIIFKGGPQPSPGNLKGFTRESSISEEEIVRISEVDTTDGSSDVTIFEVVCRALGDVIFTFKVSNEPLLPNCRSTGATAAVRIICGKPRHIELQPEFKDSDKCPITKNPETVMAHSDKPLYLNVIVKDESGRRFDNFTSLNVEWTLNPSGVGTVEVTTGILEETLVDFNVVLPNKHYQRVIPKKHTGTLTITARVIDYQKYILSKLRIAPEWPPFPVMTEKGTLATPKILAEISVVLVNDTKITPSRLKILNDPNVKYSLQVNQGSGYYEFVLSTNEIADVRYVEPTRTISIIPKKSGTLQIALIDLCLISPPAVAEVDVQQLAGIEVESVNKVEKGRCIPATVKLFDTNGNVIELPSLESFDIRSDVDNSLIEVKKLSPIDQGDAPYSKILYMIHGVEEGFSNIIYSSGFSDQEIRSEPTSIQVFLPLRITQRNITILIGTVYQVLTTGGPSNARVEFAVDHEDILTMFTDGIFEGKEIGSTRVVARAIGFDSRGNRVVYSEDHVDIRVVQLEGVRIVVPTFKIKVGATIPLWAFGVPDNLTPLIIGSMKSQLIFTWSTNDPSLLTLHNMYEGTGINIRYQNEVTLRAKALKPGVATVYLNVTVPPKTRAGYKDSSTFGTFIKIEIIEELSLTSPEFTTGAPVILMTPHSTLKLRTNRDQHGVTTYKILLSGQTGESEDSNALITSKTVTVDKAGVIKSGESLGRTVLSVTNVEAYNLKQSLTIIVDVKPIHYMMFSLSSKVQIRSGEELNILPKGMELNYIVEYFDSIGNKFHAAETSLNTITNRGDLLSFTPIRKNEISVRFHETGELVAKIFNEKYPNAMFDYAHMMIGDIIFPSKTVLTVGDVVCFSMPLLSSETGDPGFWRSSNSDVLTVNSITGIGRAKSPGQTIVKHSLTTDKQGEIEVNVQPISKISLVFLRGKNVTDSEVFSVPLVLKSKDEGIKENNVLARGLGGCRTRSNFVLTHFPFTCSIQFTSTSSVNIKDVFITKPRFDIVSGFYYCDIIPIGGPTSTSSVLETKIQVNAQTRDVEGKPLEIPYLPAVFVGSSDVVFVQEGGQIPTSALEVHGLPGVLEYVNIEMPEGVVVNSREMAGSKIIFKLRLMQNVEDVQGQRLRIINEITRQNISVIVRTSRYEDYVAISGIHWVDYLYYHRYTFITFLVLILTIVYVWKRRVSSVDVSVLNNSVFADKYPPPLRNSPNHTLNTSFSESVGSSPKRSPESPLRPFSAFVPVYGDPRGFYTPNGRRRVSLNPTI</sequence>
<evidence type="ECO:0000313" key="23">
    <source>
        <dbReference type="EMBL" id="JAG82904.1"/>
    </source>
</evidence>
<dbReference type="InterPro" id="IPR055094">
    <property type="entry name" value="NUP210_Ig15"/>
</dbReference>
<feature type="compositionally biased region" description="Polar residues" evidence="9">
    <location>
        <begin position="1853"/>
        <end position="1872"/>
    </location>
</feature>
<reference evidence="23" key="1">
    <citation type="submission" date="2015-01" db="EMBL/GenBank/DDBJ databases">
        <title>Transcriptome Assembly of Fopius arisanus.</title>
        <authorList>
            <person name="Geib S."/>
        </authorList>
    </citation>
    <scope>NUCLEOTIDE SEQUENCE</scope>
</reference>
<feature type="domain" description="NUP210 Ig-like" evidence="16">
    <location>
        <begin position="29"/>
        <end position="119"/>
    </location>
</feature>
<feature type="domain" description="NUP210 Ig-like" evidence="13">
    <location>
        <begin position="1387"/>
        <end position="1487"/>
    </location>
</feature>
<dbReference type="SUPFAM" id="SSF49373">
    <property type="entry name" value="Invasin/intimin cell-adhesion fragments"/>
    <property type="match status" value="1"/>
</dbReference>
<dbReference type="InterPro" id="IPR008964">
    <property type="entry name" value="Invasin/intimin_cell_adhesion"/>
</dbReference>
<evidence type="ECO:0000256" key="5">
    <source>
        <dbReference type="ARBA" id="ARBA00022989"/>
    </source>
</evidence>
<accession>A0A0C9RIR8</accession>
<dbReference type="Pfam" id="PF25354">
    <property type="entry name" value="Ig_NUP210_16th"/>
    <property type="match status" value="1"/>
</dbReference>
<gene>
    <name evidence="23" type="primary">Pom210</name>
    <name evidence="23" type="ORF">g.57292</name>
</gene>
<dbReference type="Pfam" id="PF24935">
    <property type="entry name" value="Ig_NUP210_6th"/>
    <property type="match status" value="1"/>
</dbReference>
<comment type="subcellular location">
    <subcellularLocation>
        <location evidence="1">Nucleus membrane</location>
        <topology evidence="1">Single-pass membrane protein</topology>
    </subcellularLocation>
</comment>
<dbReference type="Pfam" id="PF22959">
    <property type="entry name" value="Ig_NUP210_15th"/>
    <property type="match status" value="1"/>
</dbReference>
<dbReference type="PANTHER" id="PTHR23019">
    <property type="entry name" value="NUCLEAR PORE MEMBRANE GLYCOPROTEIN GP210-RELATED"/>
    <property type="match status" value="1"/>
</dbReference>
<evidence type="ECO:0000256" key="9">
    <source>
        <dbReference type="SAM" id="MobiDB-lite"/>
    </source>
</evidence>
<proteinExistence type="inferred from homology"/>
<dbReference type="InterPro" id="IPR055096">
    <property type="entry name" value="Ig_NUP210_1st"/>
</dbReference>
<dbReference type="InterPro" id="IPR056899">
    <property type="entry name" value="Ig_NUP210_9th"/>
</dbReference>
<evidence type="ECO:0000256" key="10">
    <source>
        <dbReference type="SAM" id="Phobius"/>
    </source>
</evidence>
<dbReference type="InterPro" id="IPR055097">
    <property type="entry name" value="Ig_NUP210_2nd"/>
</dbReference>
<dbReference type="Pfam" id="PF26184">
    <property type="entry name" value="Ig_NUP210_8th"/>
    <property type="match status" value="1"/>
</dbReference>
<keyword evidence="3 10" id="KW-0812">Transmembrane</keyword>
<name>A0A0C9RIR8_9HYME</name>
<evidence type="ECO:0000256" key="7">
    <source>
        <dbReference type="ARBA" id="ARBA00023180"/>
    </source>
</evidence>
<evidence type="ECO:0000259" key="13">
    <source>
        <dbReference type="Pfam" id="PF22959"/>
    </source>
</evidence>
<evidence type="ECO:0000256" key="11">
    <source>
        <dbReference type="SAM" id="SignalP"/>
    </source>
</evidence>
<evidence type="ECO:0000256" key="4">
    <source>
        <dbReference type="ARBA" id="ARBA00022729"/>
    </source>
</evidence>
<keyword evidence="5 10" id="KW-1133">Transmembrane helix</keyword>
<evidence type="ECO:0000259" key="18">
    <source>
        <dbReference type="Pfam" id="PF24902"/>
    </source>
</evidence>
<dbReference type="GO" id="GO:0031965">
    <property type="term" value="C:nuclear membrane"/>
    <property type="evidence" value="ECO:0007669"/>
    <property type="project" value="UniProtKB-SubCell"/>
</dbReference>
<feature type="domain" description="NUP210 Ig-like" evidence="22">
    <location>
        <begin position="1167"/>
        <end position="1282"/>
    </location>
</feature>
<dbReference type="Pfam" id="PF26181">
    <property type="entry name" value="Ig_NUP210_13th"/>
    <property type="match status" value="1"/>
</dbReference>
<dbReference type="Pfam" id="PF26183">
    <property type="entry name" value="Ig_NUP210_14th"/>
    <property type="match status" value="1"/>
</dbReference>
<dbReference type="GO" id="GO:0005643">
    <property type="term" value="C:nuclear pore"/>
    <property type="evidence" value="ECO:0007669"/>
    <property type="project" value="TreeGrafter"/>
</dbReference>
<feature type="region of interest" description="Disordered" evidence="9">
    <location>
        <begin position="1853"/>
        <end position="1878"/>
    </location>
</feature>
<comment type="similarity">
    <text evidence="2">Belongs to the NUP210 family.</text>
</comment>
<feature type="domain" description="NUP210 Ig-like" evidence="18">
    <location>
        <begin position="898"/>
        <end position="975"/>
    </location>
</feature>
<dbReference type="Pfam" id="PF26182">
    <property type="entry name" value="Ig_NUP210_5th"/>
    <property type="match status" value="1"/>
</dbReference>
<feature type="domain" description="NUP210 fourth Ig-like" evidence="20">
    <location>
        <begin position="359"/>
        <end position="428"/>
    </location>
</feature>
<feature type="domain" description="NUP210 Ig-like" evidence="15">
    <location>
        <begin position="247"/>
        <end position="338"/>
    </location>
</feature>
<evidence type="ECO:0000256" key="6">
    <source>
        <dbReference type="ARBA" id="ARBA00023136"/>
    </source>
</evidence>
<dbReference type="PANTHER" id="PTHR23019:SF0">
    <property type="entry name" value="NUCLEAR PORE MEMBRANE GLYCOPROTEIN 210"/>
    <property type="match status" value="1"/>
</dbReference>
<dbReference type="InterPro" id="IPR055095">
    <property type="entry name" value="NUP210_Ig_C"/>
</dbReference>
<feature type="domain" description="NUP210 Ig-like" evidence="14">
    <location>
        <begin position="642"/>
        <end position="741"/>
    </location>
</feature>
<dbReference type="InterPro" id="IPR057586">
    <property type="entry name" value="Ig_NUP210_16th"/>
</dbReference>
<keyword evidence="7" id="KW-0325">Glycoprotein</keyword>
<evidence type="ECO:0000256" key="3">
    <source>
        <dbReference type="ARBA" id="ARBA00022692"/>
    </source>
</evidence>
<evidence type="ECO:0000256" key="1">
    <source>
        <dbReference type="ARBA" id="ARBA00004590"/>
    </source>
</evidence>
<dbReference type="EMBL" id="GBYB01013137">
    <property type="protein sequence ID" value="JAG82904.1"/>
    <property type="molecule type" value="Transcribed_RNA"/>
</dbReference>
<feature type="domain" description="NUP210 C-terminal Ig-like" evidence="12">
    <location>
        <begin position="1584"/>
        <end position="1709"/>
    </location>
</feature>
<dbReference type="Gene3D" id="2.60.40.1080">
    <property type="match status" value="1"/>
</dbReference>
<dbReference type="Pfam" id="PF22957">
    <property type="entry name" value="NUP210_Ig"/>
    <property type="match status" value="1"/>
</dbReference>
<dbReference type="Pfam" id="PF24902">
    <property type="entry name" value="Ig_NUP210_9th"/>
    <property type="match status" value="1"/>
</dbReference>
<evidence type="ECO:0000259" key="20">
    <source>
        <dbReference type="Pfam" id="PF24991"/>
    </source>
</evidence>
<evidence type="ECO:0000259" key="16">
    <source>
        <dbReference type="Pfam" id="PF22967"/>
    </source>
</evidence>
<keyword evidence="6 10" id="KW-0472">Membrane</keyword>
<evidence type="ECO:0000259" key="14">
    <source>
        <dbReference type="Pfam" id="PF22962"/>
    </source>
</evidence>
<evidence type="ECO:0000259" key="19">
    <source>
        <dbReference type="Pfam" id="PF24935"/>
    </source>
</evidence>
<feature type="transmembrane region" description="Helical" evidence="10">
    <location>
        <begin position="1807"/>
        <end position="1826"/>
    </location>
</feature>
<dbReference type="Pfam" id="PF22962">
    <property type="entry name" value="Ig_NUP210_7th"/>
    <property type="match status" value="1"/>
</dbReference>
<evidence type="ECO:0000256" key="2">
    <source>
        <dbReference type="ARBA" id="ARBA00007313"/>
    </source>
</evidence>
<dbReference type="InterPro" id="IPR055098">
    <property type="entry name" value="Ig_NUP210_3rd"/>
</dbReference>
<dbReference type="Pfam" id="PF22969">
    <property type="entry name" value="Ig_NUP210_2nd"/>
    <property type="match status" value="1"/>
</dbReference>
<feature type="domain" description="NUP210 Ig-like" evidence="21">
    <location>
        <begin position="1491"/>
        <end position="1554"/>
    </location>
</feature>
<dbReference type="InterPro" id="IPR056898">
    <property type="entry name" value="Ig_NUP210_6th"/>
</dbReference>
<evidence type="ECO:0000259" key="21">
    <source>
        <dbReference type="Pfam" id="PF25354"/>
    </source>
</evidence>
<evidence type="ECO:0000259" key="17">
    <source>
        <dbReference type="Pfam" id="PF22969"/>
    </source>
</evidence>